<dbReference type="NCBIfam" id="TIGR03527">
    <property type="entry name" value="selenium_YedF"/>
    <property type="match status" value="1"/>
</dbReference>
<dbReference type="Proteomes" id="UP000789359">
    <property type="component" value="Unassembled WGS sequence"/>
</dbReference>
<dbReference type="SUPFAM" id="SSF75169">
    <property type="entry name" value="DsrEFH-like"/>
    <property type="match status" value="1"/>
</dbReference>
<evidence type="ECO:0000259" key="2">
    <source>
        <dbReference type="Pfam" id="PF01206"/>
    </source>
</evidence>
<dbReference type="Gene3D" id="3.30.110.40">
    <property type="entry name" value="TusA-like domain"/>
    <property type="match status" value="1"/>
</dbReference>
<comment type="caution">
    <text evidence="3">The sequence shown here is derived from an EMBL/GenBank/DDBJ whole genome shotgun (WGS) entry which is preliminary data.</text>
</comment>
<dbReference type="InterPro" id="IPR036868">
    <property type="entry name" value="TusA-like_sf"/>
</dbReference>
<dbReference type="InterPro" id="IPR027396">
    <property type="entry name" value="DsrEFH-like"/>
</dbReference>
<organism evidence="3 4">
    <name type="scientific">Campylobacter suis</name>
    <dbReference type="NCBI Taxonomy" id="2790657"/>
    <lineage>
        <taxon>Bacteria</taxon>
        <taxon>Pseudomonadati</taxon>
        <taxon>Campylobacterota</taxon>
        <taxon>Epsilonproteobacteria</taxon>
        <taxon>Campylobacterales</taxon>
        <taxon>Campylobacteraceae</taxon>
        <taxon>Campylobacter</taxon>
    </lineage>
</organism>
<name>A0ABN7K611_9BACT</name>
<evidence type="ECO:0000313" key="4">
    <source>
        <dbReference type="Proteomes" id="UP000789359"/>
    </source>
</evidence>
<dbReference type="InterPro" id="IPR019870">
    <property type="entry name" value="Se_metab_YedF"/>
</dbReference>
<dbReference type="SUPFAM" id="SSF64307">
    <property type="entry name" value="SirA-like"/>
    <property type="match status" value="1"/>
</dbReference>
<evidence type="ECO:0000313" key="3">
    <source>
        <dbReference type="EMBL" id="CAD7286270.1"/>
    </source>
</evidence>
<dbReference type="Pfam" id="PF01206">
    <property type="entry name" value="TusA"/>
    <property type="match status" value="1"/>
</dbReference>
<dbReference type="RefSeq" id="WP_230055913.1">
    <property type="nucleotide sequence ID" value="NZ_CAJHOE010000001.1"/>
</dbReference>
<feature type="domain" description="UPF0033" evidence="2">
    <location>
        <begin position="2"/>
        <end position="69"/>
    </location>
</feature>
<dbReference type="PANTHER" id="PTHR33279">
    <property type="entry name" value="SULFUR CARRIER PROTEIN YEDF-RELATED"/>
    <property type="match status" value="1"/>
</dbReference>
<dbReference type="EMBL" id="CAJHOE010000001">
    <property type="protein sequence ID" value="CAD7286270.1"/>
    <property type="molecule type" value="Genomic_DNA"/>
</dbReference>
<dbReference type="InterPro" id="IPR001455">
    <property type="entry name" value="TusA-like"/>
</dbReference>
<sequence>MQIDCRNLDCPQPVINTKDALSELKDGESLEIFVNAIAPKENISRFLNSQKQAFTISDLENGETLFRVVKNGELKDISFDEFNCEIPAKRQKVLYLNEDRAGSGEVGEVLLSKFIAAFMQVQSKPSTILLVNTAVKMTTDRSHPSFRALKELENAGVKILSCGSCLEAYKLVDKLAIGEITNAFEVVDILSKNDVITL</sequence>
<keyword evidence="4" id="KW-1185">Reference proteome</keyword>
<evidence type="ECO:0000256" key="1">
    <source>
        <dbReference type="ARBA" id="ARBA00008984"/>
    </source>
</evidence>
<proteinExistence type="inferred from homology"/>
<accession>A0ABN7K611</accession>
<comment type="similarity">
    <text evidence="1">Belongs to the sulfur carrier protein TusA family.</text>
</comment>
<protein>
    <recommendedName>
        <fullName evidence="2">UPF0033 domain-containing protein</fullName>
    </recommendedName>
</protein>
<reference evidence="3 4" key="1">
    <citation type="submission" date="2020-11" db="EMBL/GenBank/DDBJ databases">
        <authorList>
            <person name="Peeters C."/>
        </authorList>
    </citation>
    <scope>NUCLEOTIDE SEQUENCE [LARGE SCALE GENOMIC DNA]</scope>
    <source>
        <strain evidence="3 4">LMG 8286</strain>
    </source>
</reference>
<dbReference type="PANTHER" id="PTHR33279:SF6">
    <property type="entry name" value="SULFUR CARRIER PROTEIN YEDF-RELATED"/>
    <property type="match status" value="1"/>
</dbReference>
<gene>
    <name evidence="3" type="ORF">LMG8286_00101</name>
</gene>